<proteinExistence type="predicted"/>
<dbReference type="SUPFAM" id="SSF49452">
    <property type="entry name" value="Starch-binding domain-like"/>
    <property type="match status" value="1"/>
</dbReference>
<dbReference type="InterPro" id="IPR029413">
    <property type="entry name" value="RG-lyase_II"/>
</dbReference>
<dbReference type="Pfam" id="PF14686">
    <property type="entry name" value="fn3_3"/>
    <property type="match status" value="1"/>
</dbReference>
<evidence type="ECO:0000259" key="1">
    <source>
        <dbReference type="Pfam" id="PF14686"/>
    </source>
</evidence>
<feature type="domain" description="Rhamnogalacturonan lyase" evidence="1">
    <location>
        <begin position="190"/>
        <end position="235"/>
    </location>
</feature>
<name>A0A3B1AHQ0_9ZZZZ</name>
<dbReference type="Gene3D" id="2.60.40.1120">
    <property type="entry name" value="Carboxypeptidase-like, regulatory domain"/>
    <property type="match status" value="1"/>
</dbReference>
<sequence length="241" mass="26212">MKDTIFVFTLVALFGLSATASAAGYKVEAVTNGGSVSGKVTFTGKDPAPEVYTISKNTDVCGKKREIDFVKVNNGALTDVVVYLDKVKSGKPFKVAEGNVDQKKCRFEPFFSVMANKKNLLVKNSDSVAHNIHGYELMGAKKRTAFNVNQPDKDSVLKKKVKLRRGTAMKIECDQHDFMHGFVFAAKSPYYAVVGADGSFTIDNIPPGKYTIKSWHGTLGEQKSSVEVTAGGKASVDFSYK</sequence>
<reference evidence="2" key="1">
    <citation type="submission" date="2018-06" db="EMBL/GenBank/DDBJ databases">
        <authorList>
            <person name="Zhirakovskaya E."/>
        </authorList>
    </citation>
    <scope>NUCLEOTIDE SEQUENCE</scope>
</reference>
<organism evidence="2">
    <name type="scientific">hydrothermal vent metagenome</name>
    <dbReference type="NCBI Taxonomy" id="652676"/>
    <lineage>
        <taxon>unclassified sequences</taxon>
        <taxon>metagenomes</taxon>
        <taxon>ecological metagenomes</taxon>
    </lineage>
</organism>
<dbReference type="InterPro" id="IPR013784">
    <property type="entry name" value="Carb-bd-like_fold"/>
</dbReference>
<dbReference type="AlphaFoldDB" id="A0A3B1AHQ0"/>
<evidence type="ECO:0000313" key="2">
    <source>
        <dbReference type="EMBL" id="VAW99502.1"/>
    </source>
</evidence>
<accession>A0A3B1AHQ0</accession>
<dbReference type="EMBL" id="UOFR01000067">
    <property type="protein sequence ID" value="VAW99502.1"/>
    <property type="molecule type" value="Genomic_DNA"/>
</dbReference>
<protein>
    <recommendedName>
        <fullName evidence="1">Rhamnogalacturonan lyase domain-containing protein</fullName>
    </recommendedName>
</protein>
<gene>
    <name evidence="2" type="ORF">MNBD_GAMMA21-1952</name>
</gene>
<dbReference type="GO" id="GO:0030246">
    <property type="term" value="F:carbohydrate binding"/>
    <property type="evidence" value="ECO:0007669"/>
    <property type="project" value="InterPro"/>
</dbReference>